<evidence type="ECO:0000313" key="1">
    <source>
        <dbReference type="EMBL" id="KAJ2967988.1"/>
    </source>
</evidence>
<comment type="caution">
    <text evidence="1">The sequence shown here is derived from an EMBL/GenBank/DDBJ whole genome shotgun (WGS) entry which is preliminary data.</text>
</comment>
<protein>
    <submittedName>
        <fullName evidence="1">Uncharacterized protein</fullName>
    </submittedName>
</protein>
<reference evidence="1" key="1">
    <citation type="submission" date="2022-08" db="EMBL/GenBank/DDBJ databases">
        <title>Genome Sequence of Pycnoporus sanguineus.</title>
        <authorList>
            <person name="Buettner E."/>
        </authorList>
    </citation>
    <scope>NUCLEOTIDE SEQUENCE</scope>
    <source>
        <strain evidence="1">CG-C14</strain>
    </source>
</reference>
<dbReference type="Proteomes" id="UP001144978">
    <property type="component" value="Unassembled WGS sequence"/>
</dbReference>
<proteinExistence type="predicted"/>
<accession>A0ACC1MN86</accession>
<organism evidence="1 2">
    <name type="scientific">Trametes sanguinea</name>
    <dbReference type="NCBI Taxonomy" id="158606"/>
    <lineage>
        <taxon>Eukaryota</taxon>
        <taxon>Fungi</taxon>
        <taxon>Dikarya</taxon>
        <taxon>Basidiomycota</taxon>
        <taxon>Agaricomycotina</taxon>
        <taxon>Agaricomycetes</taxon>
        <taxon>Polyporales</taxon>
        <taxon>Polyporaceae</taxon>
        <taxon>Trametes</taxon>
    </lineage>
</organism>
<keyword evidence="2" id="KW-1185">Reference proteome</keyword>
<evidence type="ECO:0000313" key="2">
    <source>
        <dbReference type="Proteomes" id="UP001144978"/>
    </source>
</evidence>
<dbReference type="EMBL" id="JANSHE010006156">
    <property type="protein sequence ID" value="KAJ2967988.1"/>
    <property type="molecule type" value="Genomic_DNA"/>
</dbReference>
<sequence length="110" mass="12370">MALCSDRLDTHPIESSMTCTHLPDFVKTARDPGKVCTQRRVRSLAEEDSTPELSKRLLDRLAAYAINTGLLIGLLVKHRELAPVHPRESQPYEGDKPLTDWAISTSFNLR</sequence>
<name>A0ACC1MN86_9APHY</name>
<gene>
    <name evidence="1" type="ORF">NUW54_g13346</name>
</gene>